<feature type="compositionally biased region" description="Low complexity" evidence="1">
    <location>
        <begin position="107"/>
        <end position="131"/>
    </location>
</feature>
<reference evidence="2 3" key="1">
    <citation type="journal article" date="2003" name="Int. J. Syst. Evol. Microbiol.">
        <title>Kocuria polaris sp. nov., an orange-pigmented psychrophilic bacterium isolated from an Antarctic cyanobacterial mat sample.</title>
        <authorList>
            <person name="Reddy G.S."/>
            <person name="Prakash J.S."/>
            <person name="Prabahar V."/>
            <person name="Matsumoto G.I."/>
            <person name="Stackebrandt E."/>
            <person name="Shivaji S."/>
        </authorList>
    </citation>
    <scope>NUCLEOTIDE SEQUENCE [LARGE SCALE GENOMIC DNA]</scope>
    <source>
        <strain evidence="2 3">CMS 76or</strain>
    </source>
</reference>
<comment type="caution">
    <text evidence="2">The sequence shown here is derived from an EMBL/GenBank/DDBJ whole genome shotgun (WGS) entry which is preliminary data.</text>
</comment>
<gene>
    <name evidence="2" type="ORF">GY22_04365</name>
</gene>
<dbReference type="AlphaFoldDB" id="A0A0A6VVX8"/>
<feature type="region of interest" description="Disordered" evidence="1">
    <location>
        <begin position="78"/>
        <end position="132"/>
    </location>
</feature>
<feature type="compositionally biased region" description="Low complexity" evidence="1">
    <location>
        <begin position="78"/>
        <end position="88"/>
    </location>
</feature>
<name>A0A0A6VVX8_KOCRO</name>
<evidence type="ECO:0000256" key="1">
    <source>
        <dbReference type="SAM" id="MobiDB-lite"/>
    </source>
</evidence>
<dbReference type="EMBL" id="JSUH01000003">
    <property type="protein sequence ID" value="KHD98303.1"/>
    <property type="molecule type" value="Genomic_DNA"/>
</dbReference>
<feature type="region of interest" description="Disordered" evidence="1">
    <location>
        <begin position="1"/>
        <end position="24"/>
    </location>
</feature>
<evidence type="ECO:0000313" key="3">
    <source>
        <dbReference type="Proteomes" id="UP000030466"/>
    </source>
</evidence>
<evidence type="ECO:0000313" key="2">
    <source>
        <dbReference type="EMBL" id="KHD98303.1"/>
    </source>
</evidence>
<accession>A0A0A6VVX8</accession>
<sequence>MGGAYHLTHPAGPSGRGRAKRGTSWCGPAQSARWSGVLSWRHCSSRDAVPTTTAPRRPLPALPHRLRRAHRSLVRTRLPPTTCRPRSTGPRRTCRSPSCRTWRRRSPGTGRRPSSTTGPTPCGTRTRPVTPHMHGISLVMHVKYA</sequence>
<organism evidence="2 3">
    <name type="scientific">Kocuria rosea subsp. polaris</name>
    <dbReference type="NCBI Taxonomy" id="136273"/>
    <lineage>
        <taxon>Bacteria</taxon>
        <taxon>Bacillati</taxon>
        <taxon>Actinomycetota</taxon>
        <taxon>Actinomycetes</taxon>
        <taxon>Micrococcales</taxon>
        <taxon>Micrococcaceae</taxon>
        <taxon>Kocuria</taxon>
    </lineage>
</organism>
<keyword evidence="3" id="KW-1185">Reference proteome</keyword>
<dbReference type="Proteomes" id="UP000030466">
    <property type="component" value="Unassembled WGS sequence"/>
</dbReference>
<protein>
    <submittedName>
        <fullName evidence="2">Uncharacterized protein</fullName>
    </submittedName>
</protein>
<proteinExistence type="predicted"/>